<keyword evidence="8" id="KW-0406">Ion transport</keyword>
<comment type="similarity">
    <text evidence="2">Belongs to the CorA metal ion transporter (MIT) (TC 1.A.35) family.</text>
</comment>
<dbReference type="AlphaFoldDB" id="A0A2T2XB87"/>
<accession>A0A2T2XB87</accession>
<keyword evidence="6" id="KW-0460">Magnesium</keyword>
<evidence type="ECO:0000256" key="4">
    <source>
        <dbReference type="ARBA" id="ARBA00022475"/>
    </source>
</evidence>
<evidence type="ECO:0000256" key="12">
    <source>
        <dbReference type="SAM" id="Phobius"/>
    </source>
</evidence>
<dbReference type="Gene3D" id="1.20.58.340">
    <property type="entry name" value="Magnesium transport protein CorA, transmembrane region"/>
    <property type="match status" value="2"/>
</dbReference>
<comment type="subcellular location">
    <subcellularLocation>
        <location evidence="1">Cell membrane</location>
        <topology evidence="1">Multi-pass membrane protein</topology>
    </subcellularLocation>
</comment>
<evidence type="ECO:0000256" key="2">
    <source>
        <dbReference type="ARBA" id="ARBA00009765"/>
    </source>
</evidence>
<sequence length="304" mass="35371">MGIRKATFEHTNPPINWIHLDNPSKRELDSRLGSFNIRLPLRDGKQSRAAFDRYPNFFYLRVFKLNPDDIGRSELETIAIHLVVTDTSIVSWSMDPSVAQDFEETRSKLLSHPGLIQSSNHLAFYVVDDLLEATFPFFDEFNDRVAHIEHQTLHENHGTHIKEEIFRLKRMTMQVRRILSSQRDVAYQLARYWSGEASMDAIYSFELYDHVIRLSDTADTYREMMDTILDIYLSSVSNRLNEIVKTLTIVTALFMPTSVIAALYGMNFRDIPGADNPWGFYMVIGTVVVISTLLLWIFKRRKWI</sequence>
<dbReference type="Proteomes" id="UP000242699">
    <property type="component" value="Unassembled WGS sequence"/>
</dbReference>
<evidence type="ECO:0000256" key="1">
    <source>
        <dbReference type="ARBA" id="ARBA00004651"/>
    </source>
</evidence>
<evidence type="ECO:0000256" key="10">
    <source>
        <dbReference type="ARBA" id="ARBA00034269"/>
    </source>
</evidence>
<evidence type="ECO:0000256" key="9">
    <source>
        <dbReference type="ARBA" id="ARBA00023136"/>
    </source>
</evidence>
<dbReference type="GO" id="GO:0005886">
    <property type="term" value="C:plasma membrane"/>
    <property type="evidence" value="ECO:0007669"/>
    <property type="project" value="UniProtKB-SubCell"/>
</dbReference>
<dbReference type="InterPro" id="IPR045863">
    <property type="entry name" value="CorA_TM1_TM2"/>
</dbReference>
<reference evidence="13 14" key="1">
    <citation type="journal article" date="2014" name="BMC Genomics">
        <title>Comparison of environmental and isolate Sulfobacillus genomes reveals diverse carbon, sulfur, nitrogen, and hydrogen metabolisms.</title>
        <authorList>
            <person name="Justice N.B."/>
            <person name="Norman A."/>
            <person name="Brown C.T."/>
            <person name="Singh A."/>
            <person name="Thomas B.C."/>
            <person name="Banfield J.F."/>
        </authorList>
    </citation>
    <scope>NUCLEOTIDE SEQUENCE [LARGE SCALE GENOMIC DNA]</scope>
    <source>
        <strain evidence="13">AMDSBA1</strain>
    </source>
</reference>
<evidence type="ECO:0000313" key="14">
    <source>
        <dbReference type="Proteomes" id="UP000242699"/>
    </source>
</evidence>
<dbReference type="InterPro" id="IPR002523">
    <property type="entry name" value="MgTranspt_CorA/ZnTranspt_ZntB"/>
</dbReference>
<dbReference type="GO" id="GO:0015087">
    <property type="term" value="F:cobalt ion transmembrane transporter activity"/>
    <property type="evidence" value="ECO:0007669"/>
    <property type="project" value="TreeGrafter"/>
</dbReference>
<feature type="transmembrane region" description="Helical" evidence="12">
    <location>
        <begin position="247"/>
        <end position="266"/>
    </location>
</feature>
<evidence type="ECO:0000256" key="6">
    <source>
        <dbReference type="ARBA" id="ARBA00022842"/>
    </source>
</evidence>
<dbReference type="GO" id="GO:0050897">
    <property type="term" value="F:cobalt ion binding"/>
    <property type="evidence" value="ECO:0007669"/>
    <property type="project" value="TreeGrafter"/>
</dbReference>
<protein>
    <recommendedName>
        <fullName evidence="15">Magnesium transport protein CorA</fullName>
    </recommendedName>
</protein>
<keyword evidence="9 12" id="KW-0472">Membrane</keyword>
<evidence type="ECO:0000313" key="13">
    <source>
        <dbReference type="EMBL" id="PSR31742.1"/>
    </source>
</evidence>
<evidence type="ECO:0008006" key="15">
    <source>
        <dbReference type="Google" id="ProtNLM"/>
    </source>
</evidence>
<keyword evidence="5 12" id="KW-0812">Transmembrane</keyword>
<keyword evidence="4" id="KW-1003">Cell membrane</keyword>
<keyword evidence="7 12" id="KW-1133">Transmembrane helix</keyword>
<evidence type="ECO:0000256" key="5">
    <source>
        <dbReference type="ARBA" id="ARBA00022692"/>
    </source>
</evidence>
<evidence type="ECO:0000256" key="11">
    <source>
        <dbReference type="ARBA" id="ARBA00045497"/>
    </source>
</evidence>
<keyword evidence="3" id="KW-0813">Transport</keyword>
<dbReference type="FunFam" id="1.20.58.340:FF:000004">
    <property type="entry name" value="Magnesium transport protein CorA"/>
    <property type="match status" value="1"/>
</dbReference>
<dbReference type="SUPFAM" id="SSF143865">
    <property type="entry name" value="CorA soluble domain-like"/>
    <property type="match status" value="1"/>
</dbReference>
<dbReference type="PANTHER" id="PTHR46494">
    <property type="entry name" value="CORA FAMILY METAL ION TRANSPORTER (EUROFUNG)"/>
    <property type="match status" value="1"/>
</dbReference>
<evidence type="ECO:0000256" key="8">
    <source>
        <dbReference type="ARBA" id="ARBA00023065"/>
    </source>
</evidence>
<dbReference type="CDD" id="cd12822">
    <property type="entry name" value="TmCorA-like"/>
    <property type="match status" value="1"/>
</dbReference>
<comment type="catalytic activity">
    <reaction evidence="10">
        <text>Mg(2+)(in) = Mg(2+)(out)</text>
        <dbReference type="Rhea" id="RHEA:29827"/>
        <dbReference type="ChEBI" id="CHEBI:18420"/>
    </reaction>
</comment>
<gene>
    <name evidence="13" type="ORF">C7B43_00510</name>
</gene>
<evidence type="ECO:0000256" key="7">
    <source>
        <dbReference type="ARBA" id="ARBA00022989"/>
    </source>
</evidence>
<dbReference type="EMBL" id="PXYT01000001">
    <property type="protein sequence ID" value="PSR31742.1"/>
    <property type="molecule type" value="Genomic_DNA"/>
</dbReference>
<dbReference type="InterPro" id="IPR045861">
    <property type="entry name" value="CorA_cytoplasmic_dom"/>
</dbReference>
<dbReference type="GO" id="GO:0000287">
    <property type="term" value="F:magnesium ion binding"/>
    <property type="evidence" value="ECO:0007669"/>
    <property type="project" value="TreeGrafter"/>
</dbReference>
<evidence type="ECO:0000256" key="3">
    <source>
        <dbReference type="ARBA" id="ARBA00022448"/>
    </source>
</evidence>
<comment type="function">
    <text evidence="11">Mediates influx of magnesium ions. Alternates between open and closed states. Activated by low cytoplasmic Mg(2+) levels. Inactive when cytoplasmic Mg(2+) levels are high.</text>
</comment>
<dbReference type="Pfam" id="PF01544">
    <property type="entry name" value="CorA"/>
    <property type="match status" value="1"/>
</dbReference>
<organism evidence="13 14">
    <name type="scientific">Sulfobacillus benefaciens</name>
    <dbReference type="NCBI Taxonomy" id="453960"/>
    <lineage>
        <taxon>Bacteria</taxon>
        <taxon>Bacillati</taxon>
        <taxon>Bacillota</taxon>
        <taxon>Clostridia</taxon>
        <taxon>Eubacteriales</taxon>
        <taxon>Clostridiales Family XVII. Incertae Sedis</taxon>
        <taxon>Sulfobacillus</taxon>
    </lineage>
</organism>
<name>A0A2T2XB87_9FIRM</name>
<proteinExistence type="inferred from homology"/>
<dbReference type="PANTHER" id="PTHR46494:SF1">
    <property type="entry name" value="CORA FAMILY METAL ION TRANSPORTER (EUROFUNG)"/>
    <property type="match status" value="1"/>
</dbReference>
<comment type="caution">
    <text evidence="13">The sequence shown here is derived from an EMBL/GenBank/DDBJ whole genome shotgun (WGS) entry which is preliminary data.</text>
</comment>
<dbReference type="GO" id="GO:0015095">
    <property type="term" value="F:magnesium ion transmembrane transporter activity"/>
    <property type="evidence" value="ECO:0007669"/>
    <property type="project" value="TreeGrafter"/>
</dbReference>
<feature type="transmembrane region" description="Helical" evidence="12">
    <location>
        <begin position="278"/>
        <end position="298"/>
    </location>
</feature>
<dbReference type="SUPFAM" id="SSF144083">
    <property type="entry name" value="Magnesium transport protein CorA, transmembrane region"/>
    <property type="match status" value="1"/>
</dbReference>